<reference evidence="2" key="1">
    <citation type="submission" date="2016-08" db="EMBL/GenBank/DDBJ databases">
        <authorList>
            <person name="Seilhamer J.J."/>
        </authorList>
    </citation>
    <scope>NUCLEOTIDE SEQUENCE [LARGE SCALE GENOMIC DNA]</scope>
</reference>
<accession>A0A1I9SAM8</accession>
<protein>
    <submittedName>
        <fullName evidence="1">Uncharacterized protein</fullName>
    </submittedName>
</protein>
<name>A0A1I9SAM8_9CAUD</name>
<dbReference type="EMBL" id="KX774321">
    <property type="protein sequence ID" value="AOZ63834.1"/>
    <property type="molecule type" value="Genomic_DNA"/>
</dbReference>
<evidence type="ECO:0000313" key="1">
    <source>
        <dbReference type="EMBL" id="AOZ63834.1"/>
    </source>
</evidence>
<gene>
    <name evidence="1" type="ORF">SEA_WEASELS2_256</name>
</gene>
<evidence type="ECO:0000313" key="2">
    <source>
        <dbReference type="Proteomes" id="UP000224902"/>
    </source>
</evidence>
<sequence>MKPKQTTNDLLEYIQKMRDDFGKVVDERWWVEEVSPGYEDEYSRDIPEHVTDRSKYFSTEEEAIDCKDSVEPAKNHFLRIRHQNCYEKTETTRTWL</sequence>
<keyword evidence="2" id="KW-1185">Reference proteome</keyword>
<organism evidence="1 2">
    <name type="scientific">Rhodococcus phage Weasels2</name>
    <dbReference type="NCBI Taxonomy" id="1897437"/>
    <lineage>
        <taxon>Viruses</taxon>
        <taxon>Duplodnaviria</taxon>
        <taxon>Heunggongvirae</taxon>
        <taxon>Uroviricota</taxon>
        <taxon>Caudoviricetes</taxon>
        <taxon>Weaselvirus</taxon>
        <taxon>Weaselvirus weasel</taxon>
    </lineage>
</organism>
<proteinExistence type="predicted"/>
<dbReference type="Proteomes" id="UP000224902">
    <property type="component" value="Segment"/>
</dbReference>